<evidence type="ECO:0000256" key="6">
    <source>
        <dbReference type="ARBA" id="ARBA00022776"/>
    </source>
</evidence>
<evidence type="ECO:0000256" key="10">
    <source>
        <dbReference type="PROSITE-ProRule" id="PRU00221"/>
    </source>
</evidence>
<organism evidence="14 15">
    <name type="scientific">Conger conger</name>
    <name type="common">Conger eel</name>
    <name type="synonym">Muraena conger</name>
    <dbReference type="NCBI Taxonomy" id="82655"/>
    <lineage>
        <taxon>Eukaryota</taxon>
        <taxon>Metazoa</taxon>
        <taxon>Chordata</taxon>
        <taxon>Craniata</taxon>
        <taxon>Vertebrata</taxon>
        <taxon>Euteleostomi</taxon>
        <taxon>Actinopterygii</taxon>
        <taxon>Neopterygii</taxon>
        <taxon>Teleostei</taxon>
        <taxon>Anguilliformes</taxon>
        <taxon>Congridae</taxon>
        <taxon>Conger</taxon>
    </lineage>
</organism>
<feature type="compositionally biased region" description="Basic and acidic residues" evidence="12">
    <location>
        <begin position="108"/>
        <end position="126"/>
    </location>
</feature>
<keyword evidence="11" id="KW-0175">Coiled coil</keyword>
<dbReference type="GO" id="GO:0007098">
    <property type="term" value="P:centrosome cycle"/>
    <property type="evidence" value="ECO:0007669"/>
    <property type="project" value="TreeGrafter"/>
</dbReference>
<evidence type="ECO:0000259" key="13">
    <source>
        <dbReference type="Pfam" id="PF24807"/>
    </source>
</evidence>
<feature type="region of interest" description="Disordered" evidence="12">
    <location>
        <begin position="131"/>
        <end position="168"/>
    </location>
</feature>
<dbReference type="SMART" id="SM00320">
    <property type="entry name" value="WD40"/>
    <property type="match status" value="6"/>
</dbReference>
<evidence type="ECO:0000256" key="12">
    <source>
        <dbReference type="SAM" id="MobiDB-lite"/>
    </source>
</evidence>
<accession>A0A9Q1DLA9</accession>
<dbReference type="PANTHER" id="PTHR28588">
    <property type="entry name" value="HAUS AUGMIN-LIKE COMPLEX SUBUNIT 5"/>
    <property type="match status" value="1"/>
</dbReference>
<feature type="coiled-coil region" evidence="11">
    <location>
        <begin position="897"/>
        <end position="948"/>
    </location>
</feature>
<dbReference type="AlphaFoldDB" id="A0A9Q1DLA9"/>
<feature type="coiled-coil region" evidence="11">
    <location>
        <begin position="830"/>
        <end position="857"/>
    </location>
</feature>
<evidence type="ECO:0000256" key="11">
    <source>
        <dbReference type="SAM" id="Coils"/>
    </source>
</evidence>
<dbReference type="PROSITE" id="PS50082">
    <property type="entry name" value="WD_REPEATS_2"/>
    <property type="match status" value="3"/>
</dbReference>
<dbReference type="InterPro" id="IPR029131">
    <property type="entry name" value="HAUS5"/>
</dbReference>
<feature type="coiled-coil region" evidence="11">
    <location>
        <begin position="585"/>
        <end position="626"/>
    </location>
</feature>
<keyword evidence="5" id="KW-0677">Repeat</keyword>
<dbReference type="CDD" id="cd00200">
    <property type="entry name" value="WD40"/>
    <property type="match status" value="1"/>
</dbReference>
<dbReference type="Pfam" id="PF14817">
    <property type="entry name" value="HAUS5"/>
    <property type="match status" value="1"/>
</dbReference>
<evidence type="ECO:0000256" key="5">
    <source>
        <dbReference type="ARBA" id="ARBA00022737"/>
    </source>
</evidence>
<feature type="region of interest" description="Disordered" evidence="12">
    <location>
        <begin position="33"/>
        <end position="52"/>
    </location>
</feature>
<feature type="repeat" description="WD" evidence="10">
    <location>
        <begin position="311"/>
        <end position="343"/>
    </location>
</feature>
<feature type="region of interest" description="Disordered" evidence="12">
    <location>
        <begin position="107"/>
        <end position="126"/>
    </location>
</feature>
<evidence type="ECO:0000256" key="1">
    <source>
        <dbReference type="ARBA" id="ARBA00004906"/>
    </source>
</evidence>
<comment type="pathway">
    <text evidence="1">Protein modification; protein ubiquitination.</text>
</comment>
<feature type="compositionally biased region" description="Low complexity" evidence="12">
    <location>
        <begin position="146"/>
        <end position="162"/>
    </location>
</feature>
<name>A0A9Q1DLA9_CONCO</name>
<keyword evidence="3 10" id="KW-0853">WD repeat</keyword>
<evidence type="ECO:0000256" key="3">
    <source>
        <dbReference type="ARBA" id="ARBA00022574"/>
    </source>
</evidence>
<dbReference type="Proteomes" id="UP001152803">
    <property type="component" value="Unassembled WGS sequence"/>
</dbReference>
<reference evidence="14" key="1">
    <citation type="journal article" date="2023" name="Science">
        <title>Genome structures resolve the early diversification of teleost fishes.</title>
        <authorList>
            <person name="Parey E."/>
            <person name="Louis A."/>
            <person name="Montfort J."/>
            <person name="Bouchez O."/>
            <person name="Roques C."/>
            <person name="Iampietro C."/>
            <person name="Lluch J."/>
            <person name="Castinel A."/>
            <person name="Donnadieu C."/>
            <person name="Desvignes T."/>
            <person name="Floi Bucao C."/>
            <person name="Jouanno E."/>
            <person name="Wen M."/>
            <person name="Mejri S."/>
            <person name="Dirks R."/>
            <person name="Jansen H."/>
            <person name="Henkel C."/>
            <person name="Chen W.J."/>
            <person name="Zahm M."/>
            <person name="Cabau C."/>
            <person name="Klopp C."/>
            <person name="Thompson A.W."/>
            <person name="Robinson-Rechavi M."/>
            <person name="Braasch I."/>
            <person name="Lecointre G."/>
            <person name="Bobe J."/>
            <person name="Postlethwait J.H."/>
            <person name="Berthelot C."/>
            <person name="Roest Crollius H."/>
            <person name="Guiguen Y."/>
        </authorList>
    </citation>
    <scope>NUCLEOTIDE SEQUENCE</scope>
    <source>
        <strain evidence="14">Concon-B</strain>
    </source>
</reference>
<dbReference type="InterPro" id="IPR056150">
    <property type="entry name" value="WD40_CDC20-Fz"/>
</dbReference>
<protein>
    <recommendedName>
        <fullName evidence="8">Fizzy-related protein homolog</fullName>
    </recommendedName>
    <alternativeName>
        <fullName evidence="9">Cdh1/Hct1 homolog</fullName>
    </alternativeName>
</protein>
<dbReference type="InterPro" id="IPR001680">
    <property type="entry name" value="WD40_rpt"/>
</dbReference>
<keyword evidence="15" id="KW-1185">Reference proteome</keyword>
<dbReference type="PROSITE" id="PS00678">
    <property type="entry name" value="WD_REPEATS_1"/>
    <property type="match status" value="1"/>
</dbReference>
<comment type="caution">
    <text evidence="14">The sequence shown here is derived from an EMBL/GenBank/DDBJ whole genome shotgun (WGS) entry which is preliminary data.</text>
</comment>
<evidence type="ECO:0000256" key="2">
    <source>
        <dbReference type="ARBA" id="ARBA00006445"/>
    </source>
</evidence>
<dbReference type="EMBL" id="JAFJMO010000006">
    <property type="protein sequence ID" value="KAJ8274647.1"/>
    <property type="molecule type" value="Genomic_DNA"/>
</dbReference>
<comment type="similarity">
    <text evidence="2">Belongs to the WD repeat CDC20/Fizzy family.</text>
</comment>
<dbReference type="GO" id="GO:0051225">
    <property type="term" value="P:spindle assembly"/>
    <property type="evidence" value="ECO:0007669"/>
    <property type="project" value="InterPro"/>
</dbReference>
<gene>
    <name evidence="14" type="ORF">COCON_G00092720</name>
</gene>
<dbReference type="InterPro" id="IPR019775">
    <property type="entry name" value="WD40_repeat_CS"/>
</dbReference>
<dbReference type="OrthoDB" id="2019614at2759"/>
<proteinExistence type="inferred from homology"/>
<dbReference type="PANTHER" id="PTHR28588:SF1">
    <property type="entry name" value="HAUS AUGMIN-LIKE COMPLEX SUBUNIT 5"/>
    <property type="match status" value="1"/>
</dbReference>
<feature type="compositionally biased region" description="Low complexity" evidence="12">
    <location>
        <begin position="34"/>
        <end position="43"/>
    </location>
</feature>
<dbReference type="InterPro" id="IPR036322">
    <property type="entry name" value="WD40_repeat_dom_sf"/>
</dbReference>
<evidence type="ECO:0000313" key="15">
    <source>
        <dbReference type="Proteomes" id="UP001152803"/>
    </source>
</evidence>
<evidence type="ECO:0000256" key="9">
    <source>
        <dbReference type="ARBA" id="ARBA00081406"/>
    </source>
</evidence>
<feature type="repeat" description="WD" evidence="10">
    <location>
        <begin position="441"/>
        <end position="482"/>
    </location>
</feature>
<feature type="compositionally biased region" description="Polar residues" evidence="12">
    <location>
        <begin position="131"/>
        <end position="145"/>
    </location>
</feature>
<dbReference type="PROSITE" id="PS50294">
    <property type="entry name" value="WD_REPEATS_REGION"/>
    <property type="match status" value="2"/>
</dbReference>
<dbReference type="GO" id="GO:0005813">
    <property type="term" value="C:centrosome"/>
    <property type="evidence" value="ECO:0007669"/>
    <property type="project" value="TreeGrafter"/>
</dbReference>
<dbReference type="SUPFAM" id="SSF50978">
    <property type="entry name" value="WD40 repeat-like"/>
    <property type="match status" value="1"/>
</dbReference>
<keyword evidence="7" id="KW-0131">Cell cycle</keyword>
<dbReference type="Pfam" id="PF24807">
    <property type="entry name" value="WD40_CDC20-Fz"/>
    <property type="match status" value="1"/>
</dbReference>
<evidence type="ECO:0000256" key="7">
    <source>
        <dbReference type="ARBA" id="ARBA00023306"/>
    </source>
</evidence>
<evidence type="ECO:0000313" key="14">
    <source>
        <dbReference type="EMBL" id="KAJ8274647.1"/>
    </source>
</evidence>
<evidence type="ECO:0000256" key="8">
    <source>
        <dbReference type="ARBA" id="ARBA00073600"/>
    </source>
</evidence>
<dbReference type="GO" id="GO:0070652">
    <property type="term" value="C:HAUS complex"/>
    <property type="evidence" value="ECO:0007669"/>
    <property type="project" value="InterPro"/>
</dbReference>
<sequence length="1161" mass="131527">MDQDYERRLLRQINIQNENASPIKVTEVMRALTPSSSPLSSPSKHGDRFIPSRAGANWSINFHRINENEKSPSQNRKTKDATSDTNKADGLAYSALLKNELLGAGIEKVQDPQTEDRRLQPSTPERRSLFSYSLSAKRSTPDDGNSVSPYSLSPVSSKSQKLLRSPRKPTRKISKIPFKVLDAPELQDDFYLNLVDWSSLNVLSVGLGTCVYLWSACTSQVTRLCDLSVEGDSVTSVGWSERGNLVAVGTHKGFVQIWDAAAGKKLSTLEGHTARVGALAWNADQLSSGSRDRMILQRDIRTPPLQSERRLQGHRQEVCGLKWSTDHQLLASGGNDNKLLVWNHSSVLPVQQYTEHLAAVKAIAWSPHQHGLLASGGGTADRCIRFWNTLTGQPLQCTDTGSQVCNLAWSKHTNELVSTHGYSQNQILVWKYPSLTQVAKLTGHSYRVLYLAMSPDGEAIVTGAGDETLRFWNVFSKTRSTKESVSVLNLFTRIRVHFWKQRICGNMSDRSLPQQLQRWAIEEFNLQPQHLPHDSYFKTLCLGQGASIWKYITQHVYHQRNVKVMRGNLQWFKMLQDKEVECAQGQSEAARRQELQREIEELNAELDQLNCQISAAETQLAADERSLSGSWSEDEESRQRSVLLRAFRQRCSEERLSLSQHGRRIYSHCQALGQLCRKAEVELVFGSEPNDASDSLGPSGPEPQVLREVRELCEERLLFFQSLQQSELKGVHTAGKHLSREQRGVVFHHWLSAVEDVIRSHPPSHVLSALQHQASRLQGSLQENISTLDVEQELAALRFRYENKHLQDISREEEELPSVKSLLQNGWEDVEQFLVQLAQTQIQVRQQQDQLSAHRKEVQLELLENDVQMEPLARAVFELELQCVIRAAVRDSVQEQCAQLGEQAKDRQEALRNLRSQWQCIMDFRELVANKQEQIRGLIKANSNAKSELSRVHNEIRQYAEGTLGPQCRAVVDAASALRNTVSQEVRLMGSLSLAALNRRVMKGGQRVPAEWLSIYRLRSPTFHNVCESLAFPMYRAPEQLTAQAVSQQLELRFLLRLLQLHSLSQTSLQGQRALLPAPDQKALLENVQEVEKELLQSLLPRVQELRRRTSQGLLYGAQAKNTISHWWEQPAQFALPELQKGGLTLQKWLLRWRLAAKALE</sequence>
<feature type="domain" description="CDC20/Fizzy WD40" evidence="13">
    <location>
        <begin position="181"/>
        <end position="472"/>
    </location>
</feature>
<dbReference type="GO" id="GO:0051301">
    <property type="term" value="P:cell division"/>
    <property type="evidence" value="ECO:0007669"/>
    <property type="project" value="UniProtKB-KW"/>
</dbReference>
<keyword evidence="6" id="KW-0498">Mitosis</keyword>
<dbReference type="InterPro" id="IPR015943">
    <property type="entry name" value="WD40/YVTN_repeat-like_dom_sf"/>
</dbReference>
<keyword evidence="4" id="KW-0132">Cell division</keyword>
<dbReference type="Gene3D" id="2.130.10.10">
    <property type="entry name" value="YVTN repeat-like/Quinoprotein amine dehydrogenase"/>
    <property type="match status" value="1"/>
</dbReference>
<evidence type="ECO:0000256" key="4">
    <source>
        <dbReference type="ARBA" id="ARBA00022618"/>
    </source>
</evidence>
<feature type="repeat" description="WD" evidence="10">
    <location>
        <begin position="227"/>
        <end position="268"/>
    </location>
</feature>
<dbReference type="FunFam" id="2.130.10.10:FF:000025">
    <property type="entry name" value="FIZZY-related 2 isoform 1"/>
    <property type="match status" value="1"/>
</dbReference>
<feature type="region of interest" description="Disordered" evidence="12">
    <location>
        <begin position="65"/>
        <end position="87"/>
    </location>
</feature>